<dbReference type="InterPro" id="IPR011576">
    <property type="entry name" value="Pyridox_Oxase_N"/>
</dbReference>
<dbReference type="PANTHER" id="PTHR40660">
    <property type="entry name" value="5'-PHOSPHATE OXIDASE PUTATIVE DOMAIN-CONTAINING PROTEIN-RELATED"/>
    <property type="match status" value="1"/>
</dbReference>
<evidence type="ECO:0000313" key="2">
    <source>
        <dbReference type="EMBL" id="OGF27084.1"/>
    </source>
</evidence>
<reference evidence="2 3" key="1">
    <citation type="journal article" date="2016" name="Nat. Commun.">
        <title>Thousands of microbial genomes shed light on interconnected biogeochemical processes in an aquifer system.</title>
        <authorList>
            <person name="Anantharaman K."/>
            <person name="Brown C.T."/>
            <person name="Hug L.A."/>
            <person name="Sharon I."/>
            <person name="Castelle C.J."/>
            <person name="Probst A.J."/>
            <person name="Thomas B.C."/>
            <person name="Singh A."/>
            <person name="Wilkins M.J."/>
            <person name="Karaoz U."/>
            <person name="Brodie E.L."/>
            <person name="Williams K.H."/>
            <person name="Hubbard S.S."/>
            <person name="Banfield J.F."/>
        </authorList>
    </citation>
    <scope>NUCLEOTIDE SEQUENCE [LARGE SCALE GENOMIC DNA]</scope>
</reference>
<evidence type="ECO:0000259" key="1">
    <source>
        <dbReference type="Pfam" id="PF01243"/>
    </source>
</evidence>
<protein>
    <recommendedName>
        <fullName evidence="1">Pyridoxamine 5'-phosphate oxidase N-terminal domain-containing protein</fullName>
    </recommendedName>
</protein>
<gene>
    <name evidence="2" type="ORF">A2227_04320</name>
</gene>
<dbReference type="PANTHER" id="PTHR40660:SF1">
    <property type="entry name" value="5'-PHOSPHATE OXIDASE PUTATIVE DOMAIN-CONTAINING PROTEIN-RELATED"/>
    <property type="match status" value="1"/>
</dbReference>
<dbReference type="AlphaFoldDB" id="A0A1F5SK81"/>
<comment type="caution">
    <text evidence="2">The sequence shown here is derived from an EMBL/GenBank/DDBJ whole genome shotgun (WGS) entry which is preliminary data.</text>
</comment>
<evidence type="ECO:0000313" key="3">
    <source>
        <dbReference type="Proteomes" id="UP000178367"/>
    </source>
</evidence>
<sequence length="118" mass="13371">MSWKNVFDKGQELVLSTCSLNGTPNVNVVISLGFYDNKLLIADAQMKTTIKNLKENNKICIFAKQKNLYYRLKGDVEIFNSGKFFDLCVANDEQYPAKNAVLVSVNEIFDLDKGKRIV</sequence>
<dbReference type="Gene3D" id="2.30.110.10">
    <property type="entry name" value="Electron Transport, Fmn-binding Protein, Chain A"/>
    <property type="match status" value="1"/>
</dbReference>
<name>A0A1F5SK81_9BACT</name>
<feature type="domain" description="Pyridoxamine 5'-phosphate oxidase N-terminal" evidence="1">
    <location>
        <begin position="13"/>
        <end position="88"/>
    </location>
</feature>
<accession>A0A1F5SK81</accession>
<proteinExistence type="predicted"/>
<dbReference type="Proteomes" id="UP000178367">
    <property type="component" value="Unassembled WGS sequence"/>
</dbReference>
<dbReference type="SUPFAM" id="SSF50475">
    <property type="entry name" value="FMN-binding split barrel"/>
    <property type="match status" value="1"/>
</dbReference>
<dbReference type="Pfam" id="PF01243">
    <property type="entry name" value="PNPOx_N"/>
    <property type="match status" value="1"/>
</dbReference>
<dbReference type="InterPro" id="IPR012349">
    <property type="entry name" value="Split_barrel_FMN-bd"/>
</dbReference>
<dbReference type="EMBL" id="MFGB01000010">
    <property type="protein sequence ID" value="OGF27084.1"/>
    <property type="molecule type" value="Genomic_DNA"/>
</dbReference>
<organism evidence="2 3">
    <name type="scientific">Candidatus Falkowbacteria bacterium RIFOXYA2_FULL_47_19</name>
    <dbReference type="NCBI Taxonomy" id="1797994"/>
    <lineage>
        <taxon>Bacteria</taxon>
        <taxon>Candidatus Falkowiibacteriota</taxon>
    </lineage>
</organism>